<comment type="function">
    <text evidence="9">Exoribonuclease involved in ribosome biosynthesis. Involved in the processing of ITS1, the internal transcribed spacer localized between the 18S and 5.8S rRNAs.</text>
</comment>
<evidence type="ECO:0000256" key="7">
    <source>
        <dbReference type="ARBA" id="ARBA00022839"/>
    </source>
</evidence>
<evidence type="ECO:0000256" key="10">
    <source>
        <dbReference type="SAM" id="MobiDB-lite"/>
    </source>
</evidence>
<reference evidence="13" key="1">
    <citation type="submission" date="2025-08" db="UniProtKB">
        <authorList>
            <consortium name="RefSeq"/>
        </authorList>
    </citation>
    <scope>IDENTIFICATION</scope>
</reference>
<name>A0ABM0JWJ1_APLCA</name>
<evidence type="ECO:0000259" key="11">
    <source>
        <dbReference type="SMART" id="SM00479"/>
    </source>
</evidence>
<dbReference type="PANTHER" id="PTHR12801">
    <property type="entry name" value="RNA EXONUCLEASE REXO1 / RECO3 FAMILY MEMBER-RELATED"/>
    <property type="match status" value="1"/>
</dbReference>
<evidence type="ECO:0000256" key="1">
    <source>
        <dbReference type="ARBA" id="ARBA00004123"/>
    </source>
</evidence>
<feature type="compositionally biased region" description="Low complexity" evidence="10">
    <location>
        <begin position="55"/>
        <end position="66"/>
    </location>
</feature>
<evidence type="ECO:0000256" key="3">
    <source>
        <dbReference type="ARBA" id="ARBA00016937"/>
    </source>
</evidence>
<evidence type="ECO:0000256" key="9">
    <source>
        <dbReference type="ARBA" id="ARBA00025599"/>
    </source>
</evidence>
<dbReference type="InterPro" id="IPR036397">
    <property type="entry name" value="RNaseH_sf"/>
</dbReference>
<evidence type="ECO:0000256" key="2">
    <source>
        <dbReference type="ARBA" id="ARBA00010489"/>
    </source>
</evidence>
<dbReference type="GeneID" id="101858425"/>
<dbReference type="PANTHER" id="PTHR12801:SF45">
    <property type="entry name" value="RNA EXONUCLEASE 4"/>
    <property type="match status" value="1"/>
</dbReference>
<dbReference type="Pfam" id="PF00929">
    <property type="entry name" value="RNase_T"/>
    <property type="match status" value="1"/>
</dbReference>
<dbReference type="Proteomes" id="UP000694888">
    <property type="component" value="Unplaced"/>
</dbReference>
<dbReference type="InterPro" id="IPR047021">
    <property type="entry name" value="REXO1/3/4-like"/>
</dbReference>
<feature type="compositionally biased region" description="Polar residues" evidence="10">
    <location>
        <begin position="327"/>
        <end position="336"/>
    </location>
</feature>
<feature type="region of interest" description="Disordered" evidence="10">
    <location>
        <begin position="111"/>
        <end position="134"/>
    </location>
</feature>
<dbReference type="InterPro" id="IPR013520">
    <property type="entry name" value="Ribonucl_H"/>
</dbReference>
<dbReference type="RefSeq" id="XP_005103191.1">
    <property type="nucleotide sequence ID" value="XM_005103134.3"/>
</dbReference>
<evidence type="ECO:0000256" key="4">
    <source>
        <dbReference type="ARBA" id="ARBA00022552"/>
    </source>
</evidence>
<keyword evidence="5" id="KW-0540">Nuclease</keyword>
<keyword evidence="12" id="KW-1185">Reference proteome</keyword>
<dbReference type="Gene3D" id="3.30.420.10">
    <property type="entry name" value="Ribonuclease H-like superfamily/Ribonuclease H"/>
    <property type="match status" value="1"/>
</dbReference>
<evidence type="ECO:0000256" key="5">
    <source>
        <dbReference type="ARBA" id="ARBA00022722"/>
    </source>
</evidence>
<dbReference type="InterPro" id="IPR012337">
    <property type="entry name" value="RNaseH-like_sf"/>
</dbReference>
<comment type="similarity">
    <text evidence="2">Belongs to the REXO4 family.</text>
</comment>
<feature type="region of interest" description="Disordered" evidence="10">
    <location>
        <begin position="284"/>
        <end position="344"/>
    </location>
</feature>
<feature type="compositionally biased region" description="Basic residues" evidence="10">
    <location>
        <begin position="35"/>
        <end position="50"/>
    </location>
</feature>
<evidence type="ECO:0000313" key="13">
    <source>
        <dbReference type="RefSeq" id="XP_005103191.1"/>
    </source>
</evidence>
<proteinExistence type="inferred from homology"/>
<keyword evidence="6" id="KW-0378">Hydrolase</keyword>
<feature type="domain" description="Exonuclease" evidence="11">
    <location>
        <begin position="361"/>
        <end position="526"/>
    </location>
</feature>
<dbReference type="GO" id="GO:0004527">
    <property type="term" value="F:exonuclease activity"/>
    <property type="evidence" value="ECO:0007669"/>
    <property type="project" value="UniProtKB-KW"/>
</dbReference>
<evidence type="ECO:0000256" key="8">
    <source>
        <dbReference type="ARBA" id="ARBA00023242"/>
    </source>
</evidence>
<evidence type="ECO:0000313" key="12">
    <source>
        <dbReference type="Proteomes" id="UP000694888"/>
    </source>
</evidence>
<dbReference type="SMART" id="SM00479">
    <property type="entry name" value="EXOIII"/>
    <property type="match status" value="1"/>
</dbReference>
<accession>A0ABM0JWJ1</accession>
<gene>
    <name evidence="13" type="primary">LOC101858425</name>
</gene>
<organism evidence="12 13">
    <name type="scientific">Aplysia californica</name>
    <name type="common">California sea hare</name>
    <dbReference type="NCBI Taxonomy" id="6500"/>
    <lineage>
        <taxon>Eukaryota</taxon>
        <taxon>Metazoa</taxon>
        <taxon>Spiralia</taxon>
        <taxon>Lophotrochozoa</taxon>
        <taxon>Mollusca</taxon>
        <taxon>Gastropoda</taxon>
        <taxon>Heterobranchia</taxon>
        <taxon>Euthyneura</taxon>
        <taxon>Tectipleura</taxon>
        <taxon>Aplysiida</taxon>
        <taxon>Aplysioidea</taxon>
        <taxon>Aplysiidae</taxon>
        <taxon>Aplysia</taxon>
    </lineage>
</organism>
<dbReference type="CDD" id="cd06144">
    <property type="entry name" value="REX4_like"/>
    <property type="match status" value="1"/>
</dbReference>
<dbReference type="InterPro" id="IPR037431">
    <property type="entry name" value="REX4_DEDDh_dom"/>
</dbReference>
<keyword evidence="8" id="KW-0539">Nucleus</keyword>
<evidence type="ECO:0000256" key="6">
    <source>
        <dbReference type="ARBA" id="ARBA00022801"/>
    </source>
</evidence>
<protein>
    <recommendedName>
        <fullName evidence="3">RNA exonuclease 4</fullName>
    </recommendedName>
</protein>
<comment type="subcellular location">
    <subcellularLocation>
        <location evidence="1">Nucleus</location>
    </subcellularLocation>
</comment>
<feature type="region of interest" description="Disordered" evidence="10">
    <location>
        <begin position="35"/>
        <end position="90"/>
    </location>
</feature>
<dbReference type="SUPFAM" id="SSF53098">
    <property type="entry name" value="Ribonuclease H-like"/>
    <property type="match status" value="1"/>
</dbReference>
<keyword evidence="7 13" id="KW-0269">Exonuclease</keyword>
<sequence>MRLMFVVDDDISQEELEEALRQNFASRAKCSLGKKRVRKVLPTKGKKTNNKRPVSEPTSPSSSDMSVEGVDDGDNSDMSRGAENVTPPMFVPMDVRSGVLKKIRRNGFDRVSECDSESAEEGGSVGAASEKKNPSLRSKCYSQDLKDRLKKSLGKFGGLNDDSHTKVNVKGRENLQSSCEVVICDSPVASDSSTNGKRAVDTCEDCCGKRRDCVCTRTATHDRPCSTKRKREMVSTISRTKDEIEECGNDFSRSSKCLKLSENTAEEEQTCGFSGSLRGSVSGDSVPCIGQGQPGSHSAGLDNDGQGVCERETSSDGPLGGGDESEFSLSKISPSTPDVPEEGQKNDEYYTRLSQSIPDELYVGLDCEMVGVGPKGKKSVLGRCSIVDYDGRVIYDKFVRPSEFITDFRTRWSGIRPSNMRSATPIDLALREIKECLEDKIVVGHAVYNDFKVLQLHPPAHQVRDTASCRQLSEWAGQPARCNGLKKLAAAVLGREIQLGRQGHCSVEDARASLDLFKYARTRWEPTLLRAWEKKGVDVAVSLGQMRMGRRAGRPAAGGVAGEDDFLEDRFWPSRETAS</sequence>
<keyword evidence="4" id="KW-0698">rRNA processing</keyword>